<proteinExistence type="predicted"/>
<dbReference type="AlphaFoldDB" id="A0A2M9QBS9"/>
<keyword evidence="3" id="KW-0645">Protease</keyword>
<feature type="transmembrane region" description="Helical" evidence="1">
    <location>
        <begin position="9"/>
        <end position="26"/>
    </location>
</feature>
<feature type="transmembrane region" description="Helical" evidence="1">
    <location>
        <begin position="151"/>
        <end position="174"/>
    </location>
</feature>
<reference evidence="3 4" key="1">
    <citation type="submission" date="2017-11" db="EMBL/GenBank/DDBJ databases">
        <title>Bacterial isolate from king chilli rhizosphere.</title>
        <authorList>
            <person name="Takhelmayum P."/>
            <person name="Sarangthem I."/>
        </authorList>
    </citation>
    <scope>NUCLEOTIDE SEQUENCE [LARGE SCALE GENOMIC DNA]</scope>
    <source>
        <strain evidence="4">t26</strain>
    </source>
</reference>
<feature type="domain" description="CAAX prenyl protease 2/Lysostaphin resistance protein A-like" evidence="2">
    <location>
        <begin position="117"/>
        <end position="226"/>
    </location>
</feature>
<evidence type="ECO:0000256" key="1">
    <source>
        <dbReference type="SAM" id="Phobius"/>
    </source>
</evidence>
<evidence type="ECO:0000259" key="2">
    <source>
        <dbReference type="Pfam" id="PF02517"/>
    </source>
</evidence>
<keyword evidence="3" id="KW-0378">Hydrolase</keyword>
<dbReference type="InterPro" id="IPR042150">
    <property type="entry name" value="MmRce1-like"/>
</dbReference>
<dbReference type="EMBL" id="PHQY01000005">
    <property type="protein sequence ID" value="PJO45515.1"/>
    <property type="molecule type" value="Genomic_DNA"/>
</dbReference>
<feature type="transmembrane region" description="Helical" evidence="1">
    <location>
        <begin position="245"/>
        <end position="266"/>
    </location>
</feature>
<feature type="transmembrane region" description="Helical" evidence="1">
    <location>
        <begin position="112"/>
        <end position="130"/>
    </location>
</feature>
<dbReference type="Pfam" id="PF02517">
    <property type="entry name" value="Rce1-like"/>
    <property type="match status" value="1"/>
</dbReference>
<accession>A0A2M9QBS9</accession>
<dbReference type="GO" id="GO:0008237">
    <property type="term" value="F:metallopeptidase activity"/>
    <property type="evidence" value="ECO:0007669"/>
    <property type="project" value="UniProtKB-KW"/>
</dbReference>
<feature type="transmembrane region" description="Helical" evidence="1">
    <location>
        <begin position="217"/>
        <end position="239"/>
    </location>
</feature>
<dbReference type="GO" id="GO:0080120">
    <property type="term" value="P:CAAX-box protein maturation"/>
    <property type="evidence" value="ECO:0007669"/>
    <property type="project" value="UniProtKB-ARBA"/>
</dbReference>
<evidence type="ECO:0000313" key="3">
    <source>
        <dbReference type="EMBL" id="PJO45515.1"/>
    </source>
</evidence>
<keyword evidence="1" id="KW-0812">Transmembrane</keyword>
<dbReference type="Proteomes" id="UP000232101">
    <property type="component" value="Unassembled WGS sequence"/>
</dbReference>
<gene>
    <name evidence="3" type="ORF">CWD94_00595</name>
</gene>
<dbReference type="PANTHER" id="PTHR35797">
    <property type="entry name" value="PROTEASE-RELATED"/>
    <property type="match status" value="1"/>
</dbReference>
<keyword evidence="1" id="KW-1133">Transmembrane helix</keyword>
<dbReference type="GO" id="GO:0006508">
    <property type="term" value="P:proteolysis"/>
    <property type="evidence" value="ECO:0007669"/>
    <property type="project" value="UniProtKB-KW"/>
</dbReference>
<dbReference type="InterPro" id="IPR003675">
    <property type="entry name" value="Rce1/LyrA-like_dom"/>
</dbReference>
<feature type="transmembrane region" description="Helical" evidence="1">
    <location>
        <begin position="78"/>
        <end position="100"/>
    </location>
</feature>
<dbReference type="PANTHER" id="PTHR35797:SF1">
    <property type="entry name" value="PROTEASE"/>
    <property type="match status" value="1"/>
</dbReference>
<keyword evidence="1" id="KW-0472">Membrane</keyword>
<comment type="caution">
    <text evidence="3">The sequence shown here is derived from an EMBL/GenBank/DDBJ whole genome shotgun (WGS) entry which is preliminary data.</text>
</comment>
<organism evidence="3 4">
    <name type="scientific">Lysinibacillus xylanilyticus</name>
    <dbReference type="NCBI Taxonomy" id="582475"/>
    <lineage>
        <taxon>Bacteria</taxon>
        <taxon>Bacillati</taxon>
        <taxon>Bacillota</taxon>
        <taxon>Bacilli</taxon>
        <taxon>Bacillales</taxon>
        <taxon>Bacillaceae</taxon>
        <taxon>Lysinibacillus</taxon>
    </lineage>
</organism>
<protein>
    <submittedName>
        <fullName evidence="3">CPBP family intramembrane metalloprotease</fullName>
    </submittedName>
</protein>
<dbReference type="GO" id="GO:0004175">
    <property type="term" value="F:endopeptidase activity"/>
    <property type="evidence" value="ECO:0007669"/>
    <property type="project" value="UniProtKB-ARBA"/>
</dbReference>
<feature type="transmembrane region" description="Helical" evidence="1">
    <location>
        <begin position="38"/>
        <end position="58"/>
    </location>
</feature>
<feature type="transmembrane region" description="Helical" evidence="1">
    <location>
        <begin position="186"/>
        <end position="205"/>
    </location>
</feature>
<keyword evidence="3" id="KW-0482">Metalloprotease</keyword>
<name>A0A2M9QBS9_9BACI</name>
<sequence>MKMKTKRNLLIFIVVILLCGWLGVFVDRFIPEQPKGDTLGMGIWLVFPLLTTILLRVFAGDGWRDIGLLPNLKGNIKWYIVSLLVYPVITSIVLLVSYIFGWMDFSDFNLDALVSVFAGGLLIQFVKNFFEESVWRGYLTSKLSSLKVNDFWLYFIVGGVWGAWHIPYFLVFLSESDIFSVLPVNRWLFALIGIVTMICWTVMYTEIYLMTKSIWPLVLMHMTEDALVNPLILGGYIKIAQGKEFLVSPTAGIITTILYLMVGLLLRTKRKKLEREVLKNGRESFPFVELK</sequence>
<evidence type="ECO:0000313" key="4">
    <source>
        <dbReference type="Proteomes" id="UP000232101"/>
    </source>
</evidence>